<organism evidence="9 10">
    <name type="scientific">Mucilaginibacter defluvii</name>
    <dbReference type="NCBI Taxonomy" id="1196019"/>
    <lineage>
        <taxon>Bacteria</taxon>
        <taxon>Pseudomonadati</taxon>
        <taxon>Bacteroidota</taxon>
        <taxon>Sphingobacteriia</taxon>
        <taxon>Sphingobacteriales</taxon>
        <taxon>Sphingobacteriaceae</taxon>
        <taxon>Mucilaginibacter</taxon>
    </lineage>
</organism>
<dbReference type="RefSeq" id="WP_345331905.1">
    <property type="nucleotide sequence ID" value="NZ_BAABJI010000002.1"/>
</dbReference>
<dbReference type="SUPFAM" id="SSF143865">
    <property type="entry name" value="CorA soluble domain-like"/>
    <property type="match status" value="1"/>
</dbReference>
<dbReference type="InterPro" id="IPR045861">
    <property type="entry name" value="CorA_cytoplasmic_dom"/>
</dbReference>
<evidence type="ECO:0000256" key="8">
    <source>
        <dbReference type="SAM" id="Phobius"/>
    </source>
</evidence>
<evidence type="ECO:0000256" key="5">
    <source>
        <dbReference type="ARBA" id="ARBA00022692"/>
    </source>
</evidence>
<evidence type="ECO:0000256" key="6">
    <source>
        <dbReference type="ARBA" id="ARBA00022989"/>
    </source>
</evidence>
<accession>A0ABP9FZM5</accession>
<evidence type="ECO:0000313" key="9">
    <source>
        <dbReference type="EMBL" id="GAA4922952.1"/>
    </source>
</evidence>
<dbReference type="PANTHER" id="PTHR46494">
    <property type="entry name" value="CORA FAMILY METAL ION TRANSPORTER (EUROFUNG)"/>
    <property type="match status" value="1"/>
</dbReference>
<comment type="similarity">
    <text evidence="2">Belongs to the CorA metal ion transporter (MIT) (TC 1.A.35) family.</text>
</comment>
<keyword evidence="6 8" id="KW-1133">Transmembrane helix</keyword>
<evidence type="ECO:0000256" key="1">
    <source>
        <dbReference type="ARBA" id="ARBA00004651"/>
    </source>
</evidence>
<evidence type="ECO:0000256" key="2">
    <source>
        <dbReference type="ARBA" id="ARBA00009765"/>
    </source>
</evidence>
<dbReference type="Gene3D" id="1.20.58.340">
    <property type="entry name" value="Magnesium transport protein CorA, transmembrane region"/>
    <property type="match status" value="2"/>
</dbReference>
<dbReference type="EMBL" id="BAABJI010000002">
    <property type="protein sequence ID" value="GAA4922952.1"/>
    <property type="molecule type" value="Genomic_DNA"/>
</dbReference>
<evidence type="ECO:0000256" key="7">
    <source>
        <dbReference type="ARBA" id="ARBA00023136"/>
    </source>
</evidence>
<evidence type="ECO:0000256" key="4">
    <source>
        <dbReference type="ARBA" id="ARBA00022475"/>
    </source>
</evidence>
<keyword evidence="5 8" id="KW-0812">Transmembrane</keyword>
<gene>
    <name evidence="9" type="primary">corA</name>
    <name evidence="9" type="ORF">GCM10023313_28760</name>
</gene>
<sequence>MLRQLASKPENDFEWIDIYEPQHEEIHATAEKYGLHEELLDDSLQPDHLPKYEQMENYAFIIFRIHTDNRATEADTVQQLTHKVAIFYAKDFIVTIHRKPHKLIEVLGDQVKQGKCSSTFHLLNNIIKACLMTYDEPSNHLARSLEYYEEQIFLRTRKAPLLKGMYFLKRKADLVRRMLMLSYDIIDTIDAEDGDVSTRDTRDMYVRLQNIYDALSENINHLLNLYFNVSAQRTNDTVRVLTVFSVFFMPLTFIVGIYGMNFDFMPELRAHYGYPIVLGVMVIITLLIYFWFRRKGWL</sequence>
<name>A0ABP9FZM5_9SPHI</name>
<reference evidence="10" key="1">
    <citation type="journal article" date="2019" name="Int. J. Syst. Evol. Microbiol.">
        <title>The Global Catalogue of Microorganisms (GCM) 10K type strain sequencing project: providing services to taxonomists for standard genome sequencing and annotation.</title>
        <authorList>
            <consortium name="The Broad Institute Genomics Platform"/>
            <consortium name="The Broad Institute Genome Sequencing Center for Infectious Disease"/>
            <person name="Wu L."/>
            <person name="Ma J."/>
        </authorList>
    </citation>
    <scope>NUCLEOTIDE SEQUENCE [LARGE SCALE GENOMIC DNA]</scope>
    <source>
        <strain evidence="10">JCM 18283</strain>
    </source>
</reference>
<protein>
    <submittedName>
        <fullName evidence="9">Magnesium/cobalt transporter CorA</fullName>
    </submittedName>
</protein>
<evidence type="ECO:0000256" key="3">
    <source>
        <dbReference type="ARBA" id="ARBA00022448"/>
    </source>
</evidence>
<comment type="subcellular location">
    <subcellularLocation>
        <location evidence="1">Cell membrane</location>
        <topology evidence="1">Multi-pass membrane protein</topology>
    </subcellularLocation>
</comment>
<feature type="transmembrane region" description="Helical" evidence="8">
    <location>
        <begin position="240"/>
        <end position="260"/>
    </location>
</feature>
<dbReference type="SUPFAM" id="SSF144083">
    <property type="entry name" value="Magnesium transport protein CorA, transmembrane region"/>
    <property type="match status" value="1"/>
</dbReference>
<dbReference type="Proteomes" id="UP001501436">
    <property type="component" value="Unassembled WGS sequence"/>
</dbReference>
<dbReference type="Gene3D" id="3.30.460.20">
    <property type="entry name" value="CorA soluble domain-like"/>
    <property type="match status" value="1"/>
</dbReference>
<proteinExistence type="inferred from homology"/>
<feature type="transmembrane region" description="Helical" evidence="8">
    <location>
        <begin position="272"/>
        <end position="292"/>
    </location>
</feature>
<keyword evidence="7 8" id="KW-0472">Membrane</keyword>
<dbReference type="CDD" id="cd12832">
    <property type="entry name" value="TmCorA-like_u3"/>
    <property type="match status" value="1"/>
</dbReference>
<comment type="caution">
    <text evidence="9">The sequence shown here is derived from an EMBL/GenBank/DDBJ whole genome shotgun (WGS) entry which is preliminary data.</text>
</comment>
<keyword evidence="3" id="KW-0813">Transport</keyword>
<dbReference type="InterPro" id="IPR045863">
    <property type="entry name" value="CorA_TM1_TM2"/>
</dbReference>
<evidence type="ECO:0000313" key="10">
    <source>
        <dbReference type="Proteomes" id="UP001501436"/>
    </source>
</evidence>
<dbReference type="Pfam" id="PF01544">
    <property type="entry name" value="CorA"/>
    <property type="match status" value="1"/>
</dbReference>
<dbReference type="PANTHER" id="PTHR46494:SF1">
    <property type="entry name" value="CORA FAMILY METAL ION TRANSPORTER (EUROFUNG)"/>
    <property type="match status" value="1"/>
</dbReference>
<keyword evidence="10" id="KW-1185">Reference proteome</keyword>
<dbReference type="InterPro" id="IPR002523">
    <property type="entry name" value="MgTranspt_CorA/ZnTranspt_ZntB"/>
</dbReference>
<keyword evidence="4" id="KW-1003">Cell membrane</keyword>